<accession>A0A916YNT9</accession>
<keyword evidence="3" id="KW-1185">Reference proteome</keyword>
<organism evidence="2 3">
    <name type="scientific">Emticicia aquatilis</name>
    <dbReference type="NCBI Taxonomy" id="1537369"/>
    <lineage>
        <taxon>Bacteria</taxon>
        <taxon>Pseudomonadati</taxon>
        <taxon>Bacteroidota</taxon>
        <taxon>Cytophagia</taxon>
        <taxon>Cytophagales</taxon>
        <taxon>Leadbetterellaceae</taxon>
        <taxon>Emticicia</taxon>
    </lineage>
</organism>
<keyword evidence="1" id="KW-0732">Signal</keyword>
<feature type="chain" id="PRO_5037759388" description="SbsA Ig-like domain-containing protein" evidence="1">
    <location>
        <begin position="20"/>
        <end position="281"/>
    </location>
</feature>
<protein>
    <recommendedName>
        <fullName evidence="4">SbsA Ig-like domain-containing protein</fullName>
    </recommendedName>
</protein>
<evidence type="ECO:0000256" key="1">
    <source>
        <dbReference type="SAM" id="SignalP"/>
    </source>
</evidence>
<evidence type="ECO:0000313" key="3">
    <source>
        <dbReference type="Proteomes" id="UP000609064"/>
    </source>
</evidence>
<proteinExistence type="predicted"/>
<comment type="caution">
    <text evidence="2">The sequence shown here is derived from an EMBL/GenBank/DDBJ whole genome shotgun (WGS) entry which is preliminary data.</text>
</comment>
<reference evidence="2" key="2">
    <citation type="submission" date="2020-09" db="EMBL/GenBank/DDBJ databases">
        <authorList>
            <person name="Sun Q."/>
            <person name="Zhou Y."/>
        </authorList>
    </citation>
    <scope>NUCLEOTIDE SEQUENCE</scope>
    <source>
        <strain evidence="2">CGMCC 1.15958</strain>
    </source>
</reference>
<evidence type="ECO:0008006" key="4">
    <source>
        <dbReference type="Google" id="ProtNLM"/>
    </source>
</evidence>
<gene>
    <name evidence="2" type="ORF">GCM10011514_17210</name>
</gene>
<reference evidence="2" key="1">
    <citation type="journal article" date="2014" name="Int. J. Syst. Evol. Microbiol.">
        <title>Complete genome sequence of Corynebacterium casei LMG S-19264T (=DSM 44701T), isolated from a smear-ripened cheese.</title>
        <authorList>
            <consortium name="US DOE Joint Genome Institute (JGI-PGF)"/>
            <person name="Walter F."/>
            <person name="Albersmeier A."/>
            <person name="Kalinowski J."/>
            <person name="Ruckert C."/>
        </authorList>
    </citation>
    <scope>NUCLEOTIDE SEQUENCE</scope>
    <source>
        <strain evidence="2">CGMCC 1.15958</strain>
    </source>
</reference>
<evidence type="ECO:0000313" key="2">
    <source>
        <dbReference type="EMBL" id="GGD53629.1"/>
    </source>
</evidence>
<dbReference type="EMBL" id="BMKK01000003">
    <property type="protein sequence ID" value="GGD53629.1"/>
    <property type="molecule type" value="Genomic_DNA"/>
</dbReference>
<dbReference type="AlphaFoldDB" id="A0A916YNT9"/>
<dbReference type="RefSeq" id="WP_188765657.1">
    <property type="nucleotide sequence ID" value="NZ_BMKK01000003.1"/>
</dbReference>
<feature type="signal peptide" evidence="1">
    <location>
        <begin position="1"/>
        <end position="19"/>
    </location>
</feature>
<dbReference type="Proteomes" id="UP000609064">
    <property type="component" value="Unassembled WGS sequence"/>
</dbReference>
<sequence>MKKYILLIISVLSLSFTFAQQVSVNVSVAPPYTPYLLDYLFSTGKITLQVKNNTRQILQIKLLGSITGDNGLWVKTKPNFQPTKPIILNPNEIKIFKNWQELQGFFDGNNVEYSEINPEVIARNGFPEGTYNICLRALDFTTNTVLSFEEPLGCSNPISIRYVEPPVIIFPKDEDIVNIGNRQPIMFNWSNIIGLTKGISFSFKLVELPNDEVSPNAYVEAVSIPIYEQKNIRSTTLIYGNNMPILKLNTKYAVRITAIDIDKKVSFLNDGHSFVTTFTCK</sequence>
<name>A0A916YNT9_9BACT</name>